<evidence type="ECO:0000256" key="2">
    <source>
        <dbReference type="ARBA" id="ARBA00006573"/>
    </source>
</evidence>
<reference evidence="4 5" key="1">
    <citation type="submission" date="2016-02" db="EMBL/GenBank/DDBJ databases">
        <title>Draft Genome for Tepidibacillus decaturensis nov. sp. Strain Z9, an Anaerobic, Moderately Thermophilic and Heterotrophic Bacterium from Deep Subsurface of the Illinois Basin, USA.</title>
        <authorList>
            <person name="Dong Y."/>
            <person name="Chang J.Y."/>
            <person name="Sanford R."/>
            <person name="Fouke B.W."/>
        </authorList>
    </citation>
    <scope>NUCLEOTIDE SEQUENCE [LARGE SCALE GENOMIC DNA]</scope>
    <source>
        <strain evidence="4 5">Z9</strain>
    </source>
</reference>
<dbReference type="EMBL" id="LSKU01000001">
    <property type="protein sequence ID" value="KXG44709.1"/>
    <property type="molecule type" value="Genomic_DNA"/>
</dbReference>
<keyword evidence="3" id="KW-0749">Sporulation</keyword>
<sequence length="61" mass="6995">MNFHRAEEILQAKETIEVFYDDQSVWINSLDSQTGTAEVTDMDNHRLKVPVDELTEGKVIS</sequence>
<evidence type="ECO:0000256" key="1">
    <source>
        <dbReference type="ARBA" id="ARBA00004288"/>
    </source>
</evidence>
<dbReference type="GO" id="GO:0030436">
    <property type="term" value="P:asexual sporulation"/>
    <property type="evidence" value="ECO:0007669"/>
    <property type="project" value="InterPro"/>
</dbReference>
<evidence type="ECO:0000256" key="3">
    <source>
        <dbReference type="ARBA" id="ARBA00022969"/>
    </source>
</evidence>
<comment type="subcellular location">
    <subcellularLocation>
        <location evidence="1">Spore core</location>
    </subcellularLocation>
</comment>
<proteinExistence type="inferred from homology"/>
<evidence type="ECO:0008006" key="6">
    <source>
        <dbReference type="Google" id="ProtNLM"/>
    </source>
</evidence>
<dbReference type="Proteomes" id="UP000070352">
    <property type="component" value="Unassembled WGS sequence"/>
</dbReference>
<dbReference type="GO" id="GO:0042601">
    <property type="term" value="C:endospore-forming forespore"/>
    <property type="evidence" value="ECO:0007669"/>
    <property type="project" value="InterPro"/>
</dbReference>
<evidence type="ECO:0000313" key="4">
    <source>
        <dbReference type="EMBL" id="KXG44709.1"/>
    </source>
</evidence>
<name>A0A135L6Z7_9BACI</name>
<dbReference type="GO" id="GO:0030435">
    <property type="term" value="P:sporulation resulting in formation of a cellular spore"/>
    <property type="evidence" value="ECO:0007669"/>
    <property type="project" value="UniProtKB-KW"/>
</dbReference>
<comment type="caution">
    <text evidence="4">The sequence shown here is derived from an EMBL/GenBank/DDBJ whole genome shotgun (WGS) entry which is preliminary data.</text>
</comment>
<keyword evidence="5" id="KW-1185">Reference proteome</keyword>
<dbReference type="RefSeq" id="WP_068726755.1">
    <property type="nucleotide sequence ID" value="NZ_LSKU01000001.1"/>
</dbReference>
<accession>A0A135L6Z7</accession>
<protein>
    <recommendedName>
        <fullName evidence="6">Small, acid-soluble spore protein H</fullName>
    </recommendedName>
</protein>
<comment type="similarity">
    <text evidence="2">Belongs to the SspH family.</text>
</comment>
<organism evidence="4 5">
    <name type="scientific">Tepidibacillus decaturensis</name>
    <dbReference type="NCBI Taxonomy" id="1413211"/>
    <lineage>
        <taxon>Bacteria</taxon>
        <taxon>Bacillati</taxon>
        <taxon>Bacillota</taxon>
        <taxon>Bacilli</taxon>
        <taxon>Bacillales</taxon>
        <taxon>Bacillaceae</taxon>
        <taxon>Tepidibacillus</taxon>
    </lineage>
</organism>
<dbReference type="Pfam" id="PF08141">
    <property type="entry name" value="SspH"/>
    <property type="match status" value="1"/>
</dbReference>
<dbReference type="InterPro" id="IPR012610">
    <property type="entry name" value="SASP_SspH"/>
</dbReference>
<evidence type="ECO:0000313" key="5">
    <source>
        <dbReference type="Proteomes" id="UP000070352"/>
    </source>
</evidence>
<dbReference type="OrthoDB" id="2721675at2"/>
<dbReference type="AlphaFoldDB" id="A0A135L6Z7"/>
<dbReference type="NCBIfam" id="TIGR02861">
    <property type="entry name" value="SASP_H"/>
    <property type="match status" value="1"/>
</dbReference>
<gene>
    <name evidence="4" type="ORF">U473_12250</name>
</gene>